<dbReference type="InterPro" id="IPR006328">
    <property type="entry name" value="2-HAD"/>
</dbReference>
<organism evidence="3 4">
    <name type="scientific">Mammaliicoccus vitulinus</name>
    <dbReference type="NCBI Taxonomy" id="71237"/>
    <lineage>
        <taxon>Bacteria</taxon>
        <taxon>Bacillati</taxon>
        <taxon>Bacillota</taxon>
        <taxon>Bacilli</taxon>
        <taxon>Bacillales</taxon>
        <taxon>Staphylococcaceae</taxon>
        <taxon>Mammaliicoccus</taxon>
    </lineage>
</organism>
<dbReference type="InterPro" id="IPR023198">
    <property type="entry name" value="PGP-like_dom2"/>
</dbReference>
<dbReference type="NCBIfam" id="TIGR01428">
    <property type="entry name" value="HAD_type_II"/>
    <property type="match status" value="1"/>
</dbReference>
<dbReference type="SFLD" id="SFLDG01135">
    <property type="entry name" value="C1.5.6:_HAD__Beta-PGM__Phospha"/>
    <property type="match status" value="1"/>
</dbReference>
<dbReference type="Gene3D" id="1.10.150.240">
    <property type="entry name" value="Putative phosphatase, domain 2"/>
    <property type="match status" value="1"/>
</dbReference>
<dbReference type="SUPFAM" id="SSF56784">
    <property type="entry name" value="HAD-like"/>
    <property type="match status" value="1"/>
</dbReference>
<reference evidence="3 4" key="1">
    <citation type="journal article" date="2016" name="Front. Microbiol.">
        <title>Comprehensive Phylogenetic Analysis of Bovine Non-aureus Staphylococci Species Based on Whole-Genome Sequencing.</title>
        <authorList>
            <person name="Naushad S."/>
            <person name="Barkema H.W."/>
            <person name="Luby C."/>
            <person name="Condas L.A."/>
            <person name="Nobrega D.B."/>
            <person name="Carson D.A."/>
            <person name="De Buck J."/>
        </authorList>
    </citation>
    <scope>NUCLEOTIDE SEQUENCE [LARGE SCALE GENOMIC DNA]</scope>
    <source>
        <strain evidence="3 4">SNUC 2204</strain>
    </source>
</reference>
<proteinExistence type="inferred from homology"/>
<dbReference type="InterPro" id="IPR023214">
    <property type="entry name" value="HAD_sf"/>
</dbReference>
<comment type="caution">
    <text evidence="3">The sequence shown here is derived from an EMBL/GenBank/DDBJ whole genome shotgun (WGS) entry which is preliminary data.</text>
</comment>
<dbReference type="SFLD" id="SFLDF00045">
    <property type="entry name" value="2-haloacid_dehalogenase"/>
    <property type="match status" value="1"/>
</dbReference>
<evidence type="ECO:0000313" key="3">
    <source>
        <dbReference type="EMBL" id="PTI29151.1"/>
    </source>
</evidence>
<dbReference type="Proteomes" id="UP000241209">
    <property type="component" value="Unassembled WGS sequence"/>
</dbReference>
<dbReference type="PANTHER" id="PTHR43316">
    <property type="entry name" value="HYDROLASE, HALOACID DELAHOGENASE-RELATED"/>
    <property type="match status" value="1"/>
</dbReference>
<dbReference type="InterPro" id="IPR036412">
    <property type="entry name" value="HAD-like_sf"/>
</dbReference>
<dbReference type="RefSeq" id="WP_107509164.1">
    <property type="nucleotide sequence ID" value="NZ_CANQVP010000035.1"/>
</dbReference>
<dbReference type="Pfam" id="PF00702">
    <property type="entry name" value="Hydrolase"/>
    <property type="match status" value="1"/>
</dbReference>
<accession>A0A2T4PS43</accession>
<name>A0A2T4PS43_9STAP</name>
<dbReference type="GO" id="GO:0019120">
    <property type="term" value="F:hydrolase activity, acting on acid halide bonds, in C-halide compounds"/>
    <property type="evidence" value="ECO:0007669"/>
    <property type="project" value="InterPro"/>
</dbReference>
<dbReference type="Gene3D" id="3.40.50.1000">
    <property type="entry name" value="HAD superfamily/HAD-like"/>
    <property type="match status" value="1"/>
</dbReference>
<evidence type="ECO:0000256" key="2">
    <source>
        <dbReference type="ARBA" id="ARBA00022801"/>
    </source>
</evidence>
<keyword evidence="2" id="KW-0378">Hydrolase</keyword>
<comment type="similarity">
    <text evidence="1">Belongs to the HAD-like hydrolase superfamily. S-2-haloalkanoic acid dehalogenase family.</text>
</comment>
<dbReference type="InterPro" id="IPR051540">
    <property type="entry name" value="S-2-haloacid_dehalogenase"/>
</dbReference>
<dbReference type="STRING" id="1167632.GCA_000286335_02108"/>
<dbReference type="PRINTS" id="PR00413">
    <property type="entry name" value="HADHALOGNASE"/>
</dbReference>
<dbReference type="AlphaFoldDB" id="A0A2T4PS43"/>
<dbReference type="CDD" id="cd02588">
    <property type="entry name" value="HAD_L2-DEX"/>
    <property type="match status" value="1"/>
</dbReference>
<evidence type="ECO:0000256" key="1">
    <source>
        <dbReference type="ARBA" id="ARBA00008106"/>
    </source>
</evidence>
<gene>
    <name evidence="3" type="ORF">BU072_09440</name>
</gene>
<sequence>MIKTVVFDIYGTLFDINSVQEKCEKLFPGNGEKIAKAWRHKLIEYTHVRQLVDQYKPFSKVIKDSLEYVLDRNDFDYSLSDVNECVEEYYRLQVFPEVTQSLNDISHIDKVIFSNGNQEMIQKVLKHSNIDSSFKHILALEEFGMYKPNSNGYVLLEERIPYEKQEILFVSSNKWDIVGAQKFGFKTAWINRNFSEFEYIEVEPDFEFQSIYGVKNLM</sequence>
<dbReference type="InterPro" id="IPR006439">
    <property type="entry name" value="HAD-SF_hydro_IA"/>
</dbReference>
<evidence type="ECO:0000313" key="4">
    <source>
        <dbReference type="Proteomes" id="UP000241209"/>
    </source>
</evidence>
<dbReference type="NCBIfam" id="TIGR01493">
    <property type="entry name" value="HAD-SF-IA-v2"/>
    <property type="match status" value="1"/>
</dbReference>
<dbReference type="SFLD" id="SFLDS00003">
    <property type="entry name" value="Haloacid_Dehalogenase"/>
    <property type="match status" value="1"/>
</dbReference>
<dbReference type="PANTHER" id="PTHR43316:SF3">
    <property type="entry name" value="HALOACID DEHALOGENASE, TYPE II (AFU_ORTHOLOGUE AFUA_2G07750)-RELATED"/>
    <property type="match status" value="1"/>
</dbReference>
<dbReference type="NCBIfam" id="TIGR01549">
    <property type="entry name" value="HAD-SF-IA-v1"/>
    <property type="match status" value="1"/>
</dbReference>
<dbReference type="SFLD" id="SFLDG01129">
    <property type="entry name" value="C1.5:_HAD__Beta-PGM__Phosphata"/>
    <property type="match status" value="1"/>
</dbReference>
<dbReference type="EMBL" id="PZFK01000018">
    <property type="protein sequence ID" value="PTI29151.1"/>
    <property type="molecule type" value="Genomic_DNA"/>
</dbReference>
<protein>
    <submittedName>
        <fullName evidence="3">Haloacid dehalogenase type II</fullName>
    </submittedName>
</protein>